<proteinExistence type="predicted"/>
<organism evidence="1">
    <name type="scientific">uncultured Desulfovibrio sp</name>
    <dbReference type="NCBI Taxonomy" id="167968"/>
    <lineage>
        <taxon>Bacteria</taxon>
        <taxon>Pseudomonadati</taxon>
        <taxon>Thermodesulfobacteriota</taxon>
        <taxon>Desulfovibrionia</taxon>
        <taxon>Desulfovibrionales</taxon>
        <taxon>Desulfovibrionaceae</taxon>
        <taxon>Desulfovibrio</taxon>
        <taxon>environmental samples</taxon>
    </lineage>
</organism>
<evidence type="ECO:0000313" key="1">
    <source>
        <dbReference type="EMBL" id="SBV96673.1"/>
    </source>
</evidence>
<dbReference type="AlphaFoldDB" id="A0A212JB24"/>
<protein>
    <submittedName>
        <fullName evidence="1">Uncharacterized protein</fullName>
    </submittedName>
</protein>
<reference evidence="1" key="1">
    <citation type="submission" date="2016-04" db="EMBL/GenBank/DDBJ databases">
        <authorList>
            <person name="Evans L.H."/>
            <person name="Alamgir A."/>
            <person name="Owens N."/>
            <person name="Weber N.D."/>
            <person name="Virtaneva K."/>
            <person name="Barbian K."/>
            <person name="Babar A."/>
            <person name="Rosenke K."/>
        </authorList>
    </citation>
    <scope>NUCLEOTIDE SEQUENCE</scope>
    <source>
        <strain evidence="1">92-2</strain>
    </source>
</reference>
<dbReference type="EMBL" id="FLUP01000001">
    <property type="protein sequence ID" value="SBV96673.1"/>
    <property type="molecule type" value="Genomic_DNA"/>
</dbReference>
<accession>A0A212JB24</accession>
<sequence>MRTEHTINNETGPQYASPVSRDLEGLSHELMGMSTEVTGQQWARLRLIVMQLRSIAGQVDGLVIPEGV</sequence>
<dbReference type="RefSeq" id="WP_227118624.1">
    <property type="nucleotide sequence ID" value="NZ_LT598928.1"/>
</dbReference>
<gene>
    <name evidence="1" type="ORF">KM92DES2_10823</name>
</gene>
<name>A0A212JB24_9BACT</name>